<dbReference type="Gene3D" id="3.30.450.40">
    <property type="match status" value="1"/>
</dbReference>
<dbReference type="SMART" id="SM00052">
    <property type="entry name" value="EAL"/>
    <property type="match status" value="1"/>
</dbReference>
<evidence type="ECO:0000313" key="5">
    <source>
        <dbReference type="EMBL" id="MCV3214228.1"/>
    </source>
</evidence>
<dbReference type="InterPro" id="IPR003018">
    <property type="entry name" value="GAF"/>
</dbReference>
<comment type="caution">
    <text evidence="5">The sequence shown here is derived from an EMBL/GenBank/DDBJ whole genome shotgun (WGS) entry which is preliminary data.</text>
</comment>
<dbReference type="SMART" id="SM00267">
    <property type="entry name" value="GGDEF"/>
    <property type="match status" value="1"/>
</dbReference>
<dbReference type="InterPro" id="IPR013656">
    <property type="entry name" value="PAS_4"/>
</dbReference>
<evidence type="ECO:0000259" key="4">
    <source>
        <dbReference type="PROSITE" id="PS50887"/>
    </source>
</evidence>
<dbReference type="PANTHER" id="PTHR44757">
    <property type="entry name" value="DIGUANYLATE CYCLASE DGCP"/>
    <property type="match status" value="1"/>
</dbReference>
<feature type="domain" description="PAS" evidence="1">
    <location>
        <begin position="448"/>
        <end position="518"/>
    </location>
</feature>
<evidence type="ECO:0000259" key="3">
    <source>
        <dbReference type="PROSITE" id="PS50883"/>
    </source>
</evidence>
<dbReference type="InterPro" id="IPR029787">
    <property type="entry name" value="Nucleotide_cyclase"/>
</dbReference>
<dbReference type="PROSITE" id="PS50883">
    <property type="entry name" value="EAL"/>
    <property type="match status" value="1"/>
</dbReference>
<dbReference type="InterPro" id="IPR052155">
    <property type="entry name" value="Biofilm_reg_signaling"/>
</dbReference>
<dbReference type="EMBL" id="JAOWRF010000177">
    <property type="protein sequence ID" value="MCV3214228.1"/>
    <property type="molecule type" value="Genomic_DNA"/>
</dbReference>
<name>A0ABT3AYM1_9CYAN</name>
<dbReference type="Pfam" id="PF00990">
    <property type="entry name" value="GGDEF"/>
    <property type="match status" value="1"/>
</dbReference>
<feature type="domain" description="GGDEF" evidence="4">
    <location>
        <begin position="735"/>
        <end position="868"/>
    </location>
</feature>
<dbReference type="Gene3D" id="3.30.70.270">
    <property type="match status" value="1"/>
</dbReference>
<dbReference type="InterPro" id="IPR000014">
    <property type="entry name" value="PAS"/>
</dbReference>
<feature type="domain" description="PAS" evidence="1">
    <location>
        <begin position="153"/>
        <end position="217"/>
    </location>
</feature>
<gene>
    <name evidence="5" type="ORF">OGM63_12020</name>
</gene>
<dbReference type="Pfam" id="PF13185">
    <property type="entry name" value="GAF_2"/>
    <property type="match status" value="1"/>
</dbReference>
<dbReference type="SUPFAM" id="SSF141868">
    <property type="entry name" value="EAL domain-like"/>
    <property type="match status" value="1"/>
</dbReference>
<dbReference type="SMART" id="SM00091">
    <property type="entry name" value="PAS"/>
    <property type="match status" value="3"/>
</dbReference>
<dbReference type="Pfam" id="PF13426">
    <property type="entry name" value="PAS_9"/>
    <property type="match status" value="1"/>
</dbReference>
<dbReference type="SUPFAM" id="SSF55073">
    <property type="entry name" value="Nucleotide cyclase"/>
    <property type="match status" value="1"/>
</dbReference>
<dbReference type="NCBIfam" id="TIGR00229">
    <property type="entry name" value="sensory_box"/>
    <property type="match status" value="3"/>
</dbReference>
<dbReference type="SMART" id="SM00086">
    <property type="entry name" value="PAC"/>
    <property type="match status" value="3"/>
</dbReference>
<dbReference type="PANTHER" id="PTHR44757:SF4">
    <property type="entry name" value="DIGUANYLATE CYCLASE DGCE-RELATED"/>
    <property type="match status" value="1"/>
</dbReference>
<evidence type="ECO:0000313" key="6">
    <source>
        <dbReference type="Proteomes" id="UP001526143"/>
    </source>
</evidence>
<feature type="domain" description="PAS" evidence="1">
    <location>
        <begin position="573"/>
        <end position="646"/>
    </location>
</feature>
<dbReference type="InterPro" id="IPR000700">
    <property type="entry name" value="PAS-assoc_C"/>
</dbReference>
<sequence length="1132" mass="127846">MSLLKRNNQASPDMKYLELEQICHKFSDNRQMEYLQINKDFHILDASKQVEQFADCPSEVMLLRDVRLGFPELIGVEDILIDILEGREKYFEVKGIARFRDNYTPFYIDLYAINLDRKLLIFFENATSRMVLQQNLTQANHEANILLRKLTASQNYLDNLLTSIADVLLVTNSFGKIKRVNQAAIDLFCYSEAELLDKHISAIINGEELFSKVNQEDSSGQTKFLHNCEIVCQTKTGDKVFVAFSAAVIQTGINENSPDLVYIGRDITERKRSLARISAEHATTRILSESANLEEATPKILEVICEYLEWEVGELWLLDEQANVLRYLETWHLPSVDIPEFLLLSRQMTFSANVGLPGRVWGSGEPIWIEDVFTEANFLRTSAAIQEGLRSAFGFPIKNGGKILGVITFFCQKIQPLHDDLLMMMTTIGSQMGQFIKRKQAEAGLAESEELFQAFMNNSPTVAFMKDEAGRNVYMNKQLERIFNIKSGDLQGKTDFDWLPHDTAKQVHENDLYVMSTGKAVEVIEAITAPDGSLCYWLVFKFPFENARGQKFVGGVAVDISDRYRLEKELFEEKELAQVTLQSIGDAVITTDAESKIRFLNPIAEQLTGWSQQSAQGKPLTEVFQILNEITREPVENPVQQALREGNIVSLAKDTVLISRNGNEFAIEDSAAPIRTLDGEIIGAVMVFHDVTTARALARQLSWQASHDALTGLVNRREFESCVTQSLIYAKTQNQQHALCYLDLDQFKIVNDTCGHIVGDELLRQVTALFQAQIRSTDILARLGGDEFGILLNHCSLESALPIAKMLRESIETFRFVWQNKTFKLGVSIGLVEINEKSETVTTVLSAADAACYAAKNNGRNRVHIYQPDDTQLTQQQGEVQWVARINQALEENRFCLYYQTIVPIKQCKNGEHYEVLLRLVDEVGNLVLPTAFIRSAERYNLMQTLDRWVIRTLFATQGQHYRETWKSSQSQKVGCGCLYAINLSGASINDEQFIEFLHEQFALYQIPPALICFEITETVAIANLIKAAQFIRSLREIGCHFALDDFGSGMSSFAYLKNLPVDYLKIDGSFIKNIVDDPIDLAMVEAINQIGHVMGIKTIAEFVENQEILAKITALGVDYAQGYAIAKPRPF</sequence>
<dbReference type="InterPro" id="IPR035919">
    <property type="entry name" value="EAL_sf"/>
</dbReference>
<dbReference type="InterPro" id="IPR000160">
    <property type="entry name" value="GGDEF_dom"/>
</dbReference>
<dbReference type="PROSITE" id="PS50112">
    <property type="entry name" value="PAS"/>
    <property type="match status" value="3"/>
</dbReference>
<dbReference type="CDD" id="cd01949">
    <property type="entry name" value="GGDEF"/>
    <property type="match status" value="1"/>
</dbReference>
<feature type="domain" description="PAC" evidence="2">
    <location>
        <begin position="651"/>
        <end position="703"/>
    </location>
</feature>
<dbReference type="SMART" id="SM00065">
    <property type="entry name" value="GAF"/>
    <property type="match status" value="1"/>
</dbReference>
<keyword evidence="6" id="KW-1185">Reference proteome</keyword>
<dbReference type="Gene3D" id="3.30.450.20">
    <property type="entry name" value="PAS domain"/>
    <property type="match status" value="3"/>
</dbReference>
<dbReference type="InterPro" id="IPR001633">
    <property type="entry name" value="EAL_dom"/>
</dbReference>
<reference evidence="5 6" key="1">
    <citation type="submission" date="2022-10" db="EMBL/GenBank/DDBJ databases">
        <title>Identification of biosynthetic pathway for the production of the potent trypsin inhibitor radiosumin.</title>
        <authorList>
            <person name="Fewer D.P."/>
            <person name="Delbaje E."/>
            <person name="Ouyang X."/>
            <person name="Agostino P.D."/>
            <person name="Wahlsten M."/>
            <person name="Jokela J."/>
            <person name="Permi P."/>
            <person name="Haapaniemi E."/>
            <person name="Koistinen H."/>
        </authorList>
    </citation>
    <scope>NUCLEOTIDE SEQUENCE [LARGE SCALE GENOMIC DNA]</scope>
    <source>
        <strain evidence="5 6">NIES-515</strain>
    </source>
</reference>
<dbReference type="RefSeq" id="WP_263745795.1">
    <property type="nucleotide sequence ID" value="NZ_JAOWRF010000177.1"/>
</dbReference>
<dbReference type="InterPro" id="IPR035965">
    <property type="entry name" value="PAS-like_dom_sf"/>
</dbReference>
<dbReference type="CDD" id="cd00130">
    <property type="entry name" value="PAS"/>
    <property type="match status" value="2"/>
</dbReference>
<dbReference type="InterPro" id="IPR029016">
    <property type="entry name" value="GAF-like_dom_sf"/>
</dbReference>
<dbReference type="PROSITE" id="PS50113">
    <property type="entry name" value="PAC"/>
    <property type="match status" value="1"/>
</dbReference>
<dbReference type="InterPro" id="IPR043128">
    <property type="entry name" value="Rev_trsase/Diguanyl_cyclase"/>
</dbReference>
<organism evidence="5 6">
    <name type="scientific">Plectonema radiosum NIES-515</name>
    <dbReference type="NCBI Taxonomy" id="2986073"/>
    <lineage>
        <taxon>Bacteria</taxon>
        <taxon>Bacillati</taxon>
        <taxon>Cyanobacteriota</taxon>
        <taxon>Cyanophyceae</taxon>
        <taxon>Oscillatoriophycideae</taxon>
        <taxon>Oscillatoriales</taxon>
        <taxon>Microcoleaceae</taxon>
        <taxon>Plectonema</taxon>
    </lineage>
</organism>
<accession>A0ABT3AYM1</accession>
<dbReference type="InterPro" id="IPR001610">
    <property type="entry name" value="PAC"/>
</dbReference>
<proteinExistence type="predicted"/>
<feature type="domain" description="EAL" evidence="3">
    <location>
        <begin position="879"/>
        <end position="1132"/>
    </location>
</feature>
<dbReference type="PROSITE" id="PS50887">
    <property type="entry name" value="GGDEF"/>
    <property type="match status" value="1"/>
</dbReference>
<dbReference type="SUPFAM" id="SSF55781">
    <property type="entry name" value="GAF domain-like"/>
    <property type="match status" value="1"/>
</dbReference>
<dbReference type="CDD" id="cd01948">
    <property type="entry name" value="EAL"/>
    <property type="match status" value="1"/>
</dbReference>
<dbReference type="Proteomes" id="UP001526143">
    <property type="component" value="Unassembled WGS sequence"/>
</dbReference>
<dbReference type="NCBIfam" id="TIGR00254">
    <property type="entry name" value="GGDEF"/>
    <property type="match status" value="1"/>
</dbReference>
<dbReference type="Gene3D" id="3.20.20.450">
    <property type="entry name" value="EAL domain"/>
    <property type="match status" value="1"/>
</dbReference>
<protein>
    <submittedName>
        <fullName evidence="5">EAL domain-containing protein</fullName>
    </submittedName>
</protein>
<dbReference type="Pfam" id="PF08448">
    <property type="entry name" value="PAS_4"/>
    <property type="match status" value="2"/>
</dbReference>
<evidence type="ECO:0000259" key="1">
    <source>
        <dbReference type="PROSITE" id="PS50112"/>
    </source>
</evidence>
<evidence type="ECO:0000259" key="2">
    <source>
        <dbReference type="PROSITE" id="PS50113"/>
    </source>
</evidence>
<dbReference type="Pfam" id="PF00563">
    <property type="entry name" value="EAL"/>
    <property type="match status" value="1"/>
</dbReference>
<dbReference type="SUPFAM" id="SSF55785">
    <property type="entry name" value="PYP-like sensor domain (PAS domain)"/>
    <property type="match status" value="3"/>
</dbReference>